<dbReference type="PANTHER" id="PTHR43580">
    <property type="entry name" value="OXIDOREDUCTASE GLYR1-RELATED"/>
    <property type="match status" value="1"/>
</dbReference>
<evidence type="ECO:0000313" key="3">
    <source>
        <dbReference type="Proteomes" id="UP001632038"/>
    </source>
</evidence>
<accession>A0ABD3BWJ3</accession>
<reference evidence="3" key="1">
    <citation type="journal article" date="2024" name="IScience">
        <title>Strigolactones Initiate the Formation of Haustorium-like Structures in Castilleja.</title>
        <authorList>
            <person name="Buerger M."/>
            <person name="Peterson D."/>
            <person name="Chory J."/>
        </authorList>
    </citation>
    <scope>NUCLEOTIDE SEQUENCE [LARGE SCALE GENOMIC DNA]</scope>
</reference>
<protein>
    <recommendedName>
        <fullName evidence="1">6-phosphogluconate dehydrogenase NADP-binding domain-containing protein</fullName>
    </recommendedName>
</protein>
<sequence length="121" mass="13045">MAAITSKGASFLEAPVSGRKKPAEDGQLVILAAGEKPLYEAVLPAFDILGKKFFFLGQVGNGAKMKLGVNMIYGQYDECILGGACVGRKEWAELSNSSRRAGSRCYCKSDVQNEGAVYDWE</sequence>
<dbReference type="Proteomes" id="UP001632038">
    <property type="component" value="Unassembled WGS sequence"/>
</dbReference>
<evidence type="ECO:0000259" key="1">
    <source>
        <dbReference type="Pfam" id="PF03446"/>
    </source>
</evidence>
<name>A0ABD3BWJ3_9LAMI</name>
<dbReference type="PANTHER" id="PTHR43580:SF9">
    <property type="entry name" value="GLYOXYLATE_SUCCINIC SEMIALDEHYDE REDUCTASE 1"/>
    <property type="match status" value="1"/>
</dbReference>
<gene>
    <name evidence="2" type="ORF">CASFOL_034081</name>
</gene>
<dbReference type="EMBL" id="JAVIJP010000061">
    <property type="protein sequence ID" value="KAL3621885.1"/>
    <property type="molecule type" value="Genomic_DNA"/>
</dbReference>
<keyword evidence="3" id="KW-1185">Reference proteome</keyword>
<dbReference type="AlphaFoldDB" id="A0ABD3BWJ3"/>
<dbReference type="SUPFAM" id="SSF51735">
    <property type="entry name" value="NAD(P)-binding Rossmann-fold domains"/>
    <property type="match status" value="1"/>
</dbReference>
<dbReference type="InterPro" id="IPR036291">
    <property type="entry name" value="NAD(P)-bd_dom_sf"/>
</dbReference>
<proteinExistence type="predicted"/>
<dbReference type="Gene3D" id="3.40.50.720">
    <property type="entry name" value="NAD(P)-binding Rossmann-like Domain"/>
    <property type="match status" value="1"/>
</dbReference>
<dbReference type="InterPro" id="IPR006115">
    <property type="entry name" value="6PGDH_NADP-bd"/>
</dbReference>
<dbReference type="InterPro" id="IPR051265">
    <property type="entry name" value="HIBADH-related_NP60_sf"/>
</dbReference>
<dbReference type="Pfam" id="PF03446">
    <property type="entry name" value="NAD_binding_2"/>
    <property type="match status" value="1"/>
</dbReference>
<dbReference type="GO" id="GO:0016616">
    <property type="term" value="F:oxidoreductase activity, acting on the CH-OH group of donors, NAD or NADP as acceptor"/>
    <property type="evidence" value="ECO:0007669"/>
    <property type="project" value="UniProtKB-ARBA"/>
</dbReference>
<organism evidence="2 3">
    <name type="scientific">Castilleja foliolosa</name>
    <dbReference type="NCBI Taxonomy" id="1961234"/>
    <lineage>
        <taxon>Eukaryota</taxon>
        <taxon>Viridiplantae</taxon>
        <taxon>Streptophyta</taxon>
        <taxon>Embryophyta</taxon>
        <taxon>Tracheophyta</taxon>
        <taxon>Spermatophyta</taxon>
        <taxon>Magnoliopsida</taxon>
        <taxon>eudicotyledons</taxon>
        <taxon>Gunneridae</taxon>
        <taxon>Pentapetalae</taxon>
        <taxon>asterids</taxon>
        <taxon>lamiids</taxon>
        <taxon>Lamiales</taxon>
        <taxon>Orobanchaceae</taxon>
        <taxon>Pedicularideae</taxon>
        <taxon>Castillejinae</taxon>
        <taxon>Castilleja</taxon>
    </lineage>
</organism>
<evidence type="ECO:0000313" key="2">
    <source>
        <dbReference type="EMBL" id="KAL3621885.1"/>
    </source>
</evidence>
<comment type="caution">
    <text evidence="2">The sequence shown here is derived from an EMBL/GenBank/DDBJ whole genome shotgun (WGS) entry which is preliminary data.</text>
</comment>
<feature type="domain" description="6-phosphogluconate dehydrogenase NADP-binding" evidence="1">
    <location>
        <begin position="3"/>
        <end position="57"/>
    </location>
</feature>